<feature type="compositionally biased region" description="Basic and acidic residues" evidence="1">
    <location>
        <begin position="1"/>
        <end position="17"/>
    </location>
</feature>
<dbReference type="PROSITE" id="PS50096">
    <property type="entry name" value="IQ"/>
    <property type="match status" value="5"/>
</dbReference>
<organism evidence="2 3">
    <name type="scientific">Symbiodinium natans</name>
    <dbReference type="NCBI Taxonomy" id="878477"/>
    <lineage>
        <taxon>Eukaryota</taxon>
        <taxon>Sar</taxon>
        <taxon>Alveolata</taxon>
        <taxon>Dinophyceae</taxon>
        <taxon>Suessiales</taxon>
        <taxon>Symbiodiniaceae</taxon>
        <taxon>Symbiodinium</taxon>
    </lineage>
</organism>
<feature type="compositionally biased region" description="Basic and acidic residues" evidence="1">
    <location>
        <begin position="158"/>
        <end position="183"/>
    </location>
</feature>
<proteinExistence type="predicted"/>
<dbReference type="EMBL" id="CAJNDS010002545">
    <property type="protein sequence ID" value="CAE7520221.1"/>
    <property type="molecule type" value="Genomic_DNA"/>
</dbReference>
<dbReference type="Gene3D" id="1.20.5.190">
    <property type="match status" value="1"/>
</dbReference>
<feature type="region of interest" description="Disordered" evidence="1">
    <location>
        <begin position="359"/>
        <end position="456"/>
    </location>
</feature>
<feature type="compositionally biased region" description="Basic and acidic residues" evidence="1">
    <location>
        <begin position="90"/>
        <end position="115"/>
    </location>
</feature>
<dbReference type="InterPro" id="IPR000048">
    <property type="entry name" value="IQ_motif_EF-hand-BS"/>
</dbReference>
<feature type="region of interest" description="Disordered" evidence="1">
    <location>
        <begin position="1"/>
        <end position="248"/>
    </location>
</feature>
<protein>
    <submittedName>
        <fullName evidence="2">ASPM protein</fullName>
    </submittedName>
</protein>
<name>A0A812TFM4_9DINO</name>
<comment type="caution">
    <text evidence="2">The sequence shown here is derived from an EMBL/GenBank/DDBJ whole genome shotgun (WGS) entry which is preliminary data.</text>
</comment>
<feature type="compositionally biased region" description="Basic and acidic residues" evidence="1">
    <location>
        <begin position="226"/>
        <end position="235"/>
    </location>
</feature>
<feature type="compositionally biased region" description="Basic and acidic residues" evidence="1">
    <location>
        <begin position="400"/>
        <end position="415"/>
    </location>
</feature>
<dbReference type="Proteomes" id="UP000604046">
    <property type="component" value="Unassembled WGS sequence"/>
</dbReference>
<evidence type="ECO:0000313" key="3">
    <source>
        <dbReference type="Proteomes" id="UP000604046"/>
    </source>
</evidence>
<sequence>MERQQLAAEKKQKEEAATKVQAIYRGNTARKELADRQPSRDAKEKTDLPQSASDKQATAEAPGVEKTNATQQEQEKAATKIQAIQRGRAARKDAAAKKEGSFRIPTSRDAKEKTDLPQSASDKQATAEALGVEKPNATQQEQEKAATKIQAIQRGRAARKDAAAKKEGSFRIPTSRDAKEKTDLPQSASDKQATAEALGVEKPNATQQEQEKSATKIQAIQRGRAARKDAAEKETGVPGPEALKEEAAIAHEAAGVAAAQALAASNQRMEAEAELEAAARRRAETEAACAEVKEKVLAEESRAAAAAAAQLQEEAELRRLLQQSEEMEEAARRAVAMREDLRARQRRAEELLAECREEELRTEQLEAQAQARRARQEAQPSPASADKQEPGPEVSVPEATEAKGHPAAEQERAEAATKIQSLQRGRKARSETGKKGKAPPKKANIQVSVGGMNMGV</sequence>
<gene>
    <name evidence="2" type="primary">ASPM</name>
    <name evidence="2" type="ORF">SNAT2548_LOCUS29113</name>
</gene>
<evidence type="ECO:0000256" key="1">
    <source>
        <dbReference type="SAM" id="MobiDB-lite"/>
    </source>
</evidence>
<evidence type="ECO:0000313" key="2">
    <source>
        <dbReference type="EMBL" id="CAE7520221.1"/>
    </source>
</evidence>
<keyword evidence="3" id="KW-1185">Reference proteome</keyword>
<dbReference type="SMART" id="SM00015">
    <property type="entry name" value="IQ"/>
    <property type="match status" value="5"/>
</dbReference>
<reference evidence="2" key="1">
    <citation type="submission" date="2021-02" db="EMBL/GenBank/DDBJ databases">
        <authorList>
            <person name="Dougan E. K."/>
            <person name="Rhodes N."/>
            <person name="Thang M."/>
            <person name="Chan C."/>
        </authorList>
    </citation>
    <scope>NUCLEOTIDE SEQUENCE</scope>
</reference>
<dbReference type="Pfam" id="PF00612">
    <property type="entry name" value="IQ"/>
    <property type="match status" value="5"/>
</dbReference>
<dbReference type="AlphaFoldDB" id="A0A812TFM4"/>
<accession>A0A812TFM4</accession>
<feature type="compositionally biased region" description="Basic and acidic residues" evidence="1">
    <location>
        <begin position="29"/>
        <end position="47"/>
    </location>
</feature>
<dbReference type="OrthoDB" id="252964at2759"/>